<dbReference type="eggNOG" id="COG3637">
    <property type="taxonomic scope" value="Bacteria"/>
</dbReference>
<proteinExistence type="inferred from homology"/>
<dbReference type="KEGG" id="msl:Msil_3428"/>
<dbReference type="EMBL" id="CP001280">
    <property type="protein sequence ID" value="ACK52323.1"/>
    <property type="molecule type" value="Genomic_DNA"/>
</dbReference>
<evidence type="ECO:0000256" key="2">
    <source>
        <dbReference type="SAM" id="SignalP"/>
    </source>
</evidence>
<dbReference type="STRING" id="395965.Msil_3428"/>
<protein>
    <submittedName>
        <fullName evidence="3">Putative outer-membrane immunogenic protein</fullName>
    </submittedName>
</protein>
<organism evidence="3 4">
    <name type="scientific">Methylocella silvestris (strain DSM 15510 / CIP 108128 / LMG 27833 / NCIMB 13906 / BL2)</name>
    <dbReference type="NCBI Taxonomy" id="395965"/>
    <lineage>
        <taxon>Bacteria</taxon>
        <taxon>Pseudomonadati</taxon>
        <taxon>Pseudomonadota</taxon>
        <taxon>Alphaproteobacteria</taxon>
        <taxon>Hyphomicrobiales</taxon>
        <taxon>Beijerinckiaceae</taxon>
        <taxon>Methylocella</taxon>
    </lineage>
</organism>
<dbReference type="PANTHER" id="PTHR34001">
    <property type="entry name" value="BLL7405 PROTEIN"/>
    <property type="match status" value="1"/>
</dbReference>
<evidence type="ECO:0000313" key="4">
    <source>
        <dbReference type="Proteomes" id="UP000002257"/>
    </source>
</evidence>
<dbReference type="Proteomes" id="UP000002257">
    <property type="component" value="Chromosome"/>
</dbReference>
<dbReference type="SUPFAM" id="SSF56925">
    <property type="entry name" value="OMPA-like"/>
    <property type="match status" value="1"/>
</dbReference>
<accession>B8ESA8</accession>
<keyword evidence="2" id="KW-0732">Signal</keyword>
<feature type="signal peptide" evidence="2">
    <location>
        <begin position="1"/>
        <end position="29"/>
    </location>
</feature>
<reference evidence="3 4" key="1">
    <citation type="journal article" date="2010" name="J. Bacteriol.">
        <title>Complete genome sequence of the aerobic facultative methanotroph Methylocella silvestris BL2.</title>
        <authorList>
            <person name="Chen Y."/>
            <person name="Crombie A."/>
            <person name="Rahman M.T."/>
            <person name="Dedysh S.N."/>
            <person name="Liesack W."/>
            <person name="Stott M.B."/>
            <person name="Alam M."/>
            <person name="Theisen A.R."/>
            <person name="Murrell J.C."/>
            <person name="Dunfield P.F."/>
        </authorList>
    </citation>
    <scope>NUCLEOTIDE SEQUENCE [LARGE SCALE GENOMIC DNA]</scope>
    <source>
        <strain evidence="4">DSM 15510 / CIP 108128 / LMG 27833 / NCIMB 13906 / BL2</strain>
    </source>
</reference>
<dbReference type="RefSeq" id="WP_012592392.1">
    <property type="nucleotide sequence ID" value="NC_011666.1"/>
</dbReference>
<sequence length="200" mass="21055">MTLRNSIVNNVTMSALVLVAALVARAAHAADLPYPKEAPLYTPPPEFSWTGFYAGVNIGGGLSAENAFNSFSGINASRAGGVVGGGQVGYNYQLTPLFVVGIENEFLGSSISTSNNDWNRPHVTVPFFGTARGRAGFTVFDPHLLVYGTGGLAFGQVNDAGINKLRIGWTAGSGFGMGFSAQLVRQDRISLHGSLQKSQK</sequence>
<keyword evidence="4" id="KW-1185">Reference proteome</keyword>
<evidence type="ECO:0000256" key="1">
    <source>
        <dbReference type="ARBA" id="ARBA00038306"/>
    </source>
</evidence>
<comment type="similarity">
    <text evidence="1">Belongs to the Omp25/RopB family.</text>
</comment>
<dbReference type="HOGENOM" id="CLU_037100_0_1_5"/>
<dbReference type="InterPro" id="IPR011250">
    <property type="entry name" value="OMP/PagP_B-barrel"/>
</dbReference>
<dbReference type="AlphaFoldDB" id="B8ESA8"/>
<evidence type="ECO:0000313" key="3">
    <source>
        <dbReference type="EMBL" id="ACK52323.1"/>
    </source>
</evidence>
<name>B8ESA8_METSB</name>
<feature type="chain" id="PRO_5002868571" evidence="2">
    <location>
        <begin position="30"/>
        <end position="200"/>
    </location>
</feature>
<dbReference type="PANTHER" id="PTHR34001:SF3">
    <property type="entry name" value="BLL7405 PROTEIN"/>
    <property type="match status" value="1"/>
</dbReference>
<dbReference type="InterPro" id="IPR051692">
    <property type="entry name" value="OMP-like"/>
</dbReference>
<gene>
    <name evidence="3" type="ordered locus">Msil_3428</name>
</gene>